<reference evidence="2 3" key="1">
    <citation type="journal article" date="2024" name="Nat. Commun.">
        <title>Phylogenomics reveals the evolutionary origins of lichenization in chlorophyte algae.</title>
        <authorList>
            <person name="Puginier C."/>
            <person name="Libourel C."/>
            <person name="Otte J."/>
            <person name="Skaloud P."/>
            <person name="Haon M."/>
            <person name="Grisel S."/>
            <person name="Petersen M."/>
            <person name="Berrin J.G."/>
            <person name="Delaux P.M."/>
            <person name="Dal Grande F."/>
            <person name="Keller J."/>
        </authorList>
    </citation>
    <scope>NUCLEOTIDE SEQUENCE [LARGE SCALE GENOMIC DNA]</scope>
    <source>
        <strain evidence="2 3">SAG 2043</strain>
    </source>
</reference>
<dbReference type="GO" id="GO:0071277">
    <property type="term" value="P:cellular response to calcium ion"/>
    <property type="evidence" value="ECO:0007669"/>
    <property type="project" value="InterPro"/>
</dbReference>
<sequence>MQTAQLSSRSAISGGVSALKTRRVSASTSRNTAVRTVAAQRPAAPSQSGQAALLASTFATLAVARPAAAAEVVEVPTAEVDTAVNYAIDAVKAAGSLVKSGLDLAGKGAGYAKDVFDKVAPVVKDAADVASPYVKSTVQTASDLAGPALKAVAPTVQGGVTEVERFLSAQGLNAGALLDTAKTASSRAGEVITTAKPSVDSTVSTLSATDPGLLAEYAVGLAALYYLGPPLIKGLFGRLRGYAGEISAAAALDTITNDNNAVLIDIRNDREKEYAGVPDLPSGGKLIELEYASIEDRKIRNQLRNASEIEKQVTAMQIASLKKVGKRTSVLLLDKNGSTAKTIAKELSRRGFKKVYVIANGFSGWTSSKLQTKMSSSVSSVEVLAPVFGTMRAAGTRFTRSASKALPSGR</sequence>
<feature type="domain" description="Rhodanese" evidence="1">
    <location>
        <begin position="257"/>
        <end position="374"/>
    </location>
</feature>
<evidence type="ECO:0000259" key="1">
    <source>
        <dbReference type="PROSITE" id="PS50206"/>
    </source>
</evidence>
<evidence type="ECO:0000313" key="2">
    <source>
        <dbReference type="EMBL" id="KAK9820460.1"/>
    </source>
</evidence>
<dbReference type="GO" id="GO:0090333">
    <property type="term" value="P:regulation of stomatal closure"/>
    <property type="evidence" value="ECO:0007669"/>
    <property type="project" value="InterPro"/>
</dbReference>
<dbReference type="PANTHER" id="PTHR34209">
    <property type="entry name" value="RHODANESE/CELL CYCLE CONTROL PHOSPHATASE SUPERFAMILY PROTEIN"/>
    <property type="match status" value="1"/>
</dbReference>
<dbReference type="PROSITE" id="PS50206">
    <property type="entry name" value="RHODANESE_3"/>
    <property type="match status" value="1"/>
</dbReference>
<keyword evidence="3" id="KW-1185">Reference proteome</keyword>
<dbReference type="Gene3D" id="3.40.250.10">
    <property type="entry name" value="Rhodanese-like domain"/>
    <property type="match status" value="1"/>
</dbReference>
<organism evidence="2 3">
    <name type="scientific">[Myrmecia] bisecta</name>
    <dbReference type="NCBI Taxonomy" id="41462"/>
    <lineage>
        <taxon>Eukaryota</taxon>
        <taxon>Viridiplantae</taxon>
        <taxon>Chlorophyta</taxon>
        <taxon>core chlorophytes</taxon>
        <taxon>Trebouxiophyceae</taxon>
        <taxon>Trebouxiales</taxon>
        <taxon>Trebouxiaceae</taxon>
        <taxon>Myrmecia</taxon>
    </lineage>
</organism>
<dbReference type="GO" id="GO:0009704">
    <property type="term" value="P:de-etiolation"/>
    <property type="evidence" value="ECO:0007669"/>
    <property type="project" value="InterPro"/>
</dbReference>
<comment type="caution">
    <text evidence="2">The sequence shown here is derived from an EMBL/GenBank/DDBJ whole genome shotgun (WGS) entry which is preliminary data.</text>
</comment>
<dbReference type="CDD" id="cd00158">
    <property type="entry name" value="RHOD"/>
    <property type="match status" value="1"/>
</dbReference>
<dbReference type="AlphaFoldDB" id="A0AAW1QGQ8"/>
<dbReference type="Proteomes" id="UP001489004">
    <property type="component" value="Unassembled WGS sequence"/>
</dbReference>
<accession>A0AAW1QGQ8</accession>
<dbReference type="SUPFAM" id="SSF52821">
    <property type="entry name" value="Rhodanese/Cell cycle control phosphatase"/>
    <property type="match status" value="1"/>
</dbReference>
<dbReference type="InterPro" id="IPR044690">
    <property type="entry name" value="CAS_plant"/>
</dbReference>
<dbReference type="Pfam" id="PF00581">
    <property type="entry name" value="Rhodanese"/>
    <property type="match status" value="1"/>
</dbReference>
<protein>
    <recommendedName>
        <fullName evidence="1">Rhodanese domain-containing protein</fullName>
    </recommendedName>
</protein>
<name>A0AAW1QGQ8_9CHLO</name>
<proteinExistence type="predicted"/>
<dbReference type="SMART" id="SM00450">
    <property type="entry name" value="RHOD"/>
    <property type="match status" value="1"/>
</dbReference>
<evidence type="ECO:0000313" key="3">
    <source>
        <dbReference type="Proteomes" id="UP001489004"/>
    </source>
</evidence>
<dbReference type="PANTHER" id="PTHR34209:SF1">
    <property type="entry name" value="CALCIUM SENSING RECEPTOR, CHLOROPLASTIC"/>
    <property type="match status" value="1"/>
</dbReference>
<gene>
    <name evidence="2" type="ORF">WJX72_010595</name>
</gene>
<dbReference type="InterPro" id="IPR001763">
    <property type="entry name" value="Rhodanese-like_dom"/>
</dbReference>
<dbReference type="InterPro" id="IPR036873">
    <property type="entry name" value="Rhodanese-like_dom_sf"/>
</dbReference>
<dbReference type="EMBL" id="JALJOR010000003">
    <property type="protein sequence ID" value="KAK9820460.1"/>
    <property type="molecule type" value="Genomic_DNA"/>
</dbReference>